<evidence type="ECO:0000256" key="8">
    <source>
        <dbReference type="PROSITE-ProRule" id="PRU00221"/>
    </source>
</evidence>
<evidence type="ECO:0000256" key="6">
    <source>
        <dbReference type="ARBA" id="ARBA00022833"/>
    </source>
</evidence>
<evidence type="ECO:0000259" key="11">
    <source>
        <dbReference type="PROSITE" id="PS50197"/>
    </source>
</evidence>
<dbReference type="InterPro" id="IPR001680">
    <property type="entry name" value="WD40_rpt"/>
</dbReference>
<dbReference type="PROSITE" id="PS50171">
    <property type="entry name" value="ZF_MATRIN"/>
    <property type="match status" value="1"/>
</dbReference>
<dbReference type="PANTHER" id="PTHR46108">
    <property type="entry name" value="BLUE CHEESE"/>
    <property type="match status" value="1"/>
</dbReference>
<dbReference type="InterPro" id="IPR019775">
    <property type="entry name" value="WD40_repeat_CS"/>
</dbReference>
<dbReference type="SUPFAM" id="SSF81837">
    <property type="entry name" value="BEACH domain"/>
    <property type="match status" value="1"/>
</dbReference>
<dbReference type="InterPro" id="IPR036322">
    <property type="entry name" value="WD40_repeat_dom_sf"/>
</dbReference>
<accession>A0AAE1QPS4</accession>
<keyword evidence="7" id="KW-0539">Nucleus</keyword>
<feature type="domain" description="Matrin-type" evidence="10">
    <location>
        <begin position="54"/>
        <end position="84"/>
    </location>
</feature>
<keyword evidence="5" id="KW-0863">Zinc-finger</keyword>
<dbReference type="InterPro" id="IPR051944">
    <property type="entry name" value="BEACH_domain_protein"/>
</dbReference>
<dbReference type="InterPro" id="IPR000690">
    <property type="entry name" value="Matrin/U1-C_Znf_C2H2"/>
</dbReference>
<dbReference type="SMART" id="SM00320">
    <property type="entry name" value="WD40"/>
    <property type="match status" value="4"/>
</dbReference>
<comment type="subcellular location">
    <subcellularLocation>
        <location evidence="1">Nucleus</location>
    </subcellularLocation>
</comment>
<evidence type="ECO:0000256" key="1">
    <source>
        <dbReference type="ARBA" id="ARBA00004123"/>
    </source>
</evidence>
<dbReference type="PROSITE" id="PS00678">
    <property type="entry name" value="WD_REPEATS_1"/>
    <property type="match status" value="1"/>
</dbReference>
<keyword evidence="14" id="KW-1185">Reference proteome</keyword>
<dbReference type="InterPro" id="IPR036236">
    <property type="entry name" value="Znf_C2H2_sf"/>
</dbReference>
<dbReference type="SMART" id="SM01026">
    <property type="entry name" value="Beach"/>
    <property type="match status" value="1"/>
</dbReference>
<dbReference type="GO" id="GO:0003676">
    <property type="term" value="F:nucleic acid binding"/>
    <property type="evidence" value="ECO:0007669"/>
    <property type="project" value="InterPro"/>
</dbReference>
<sequence length="1170" mass="132197">MDYQHRPGGKTGSGGVASASESNRDRRERLRQLALETIDLQKDPYFMRNHLGTYECKLCLTLHNNEGSYLAHTQGKKHQSNLARRAAKDAKDNNLLPQLLMKSRVDQLAEKNQKSSRPCSLDMTEGPNRMRKKMIRNDMFYINYPYRPEMDSPKSLKQNKFRQPISWDSIEYHKRSFHQFSSKNASINSSSENLNSNEEDFNFQNISATATSLQKVSSKFSLNKSIESEENISFDNEIEKNPESESNQTKNISSNLDCLDQSDLEQLESRSLLRLLEEGEKIGAIYKCARVLGLDSCEGLMLFGKENFYLIDGFTILENNEIRDLDTVPLHLQDPVIPNCNTPTSINKESENASQNQSKRKFISAQTTNHISCDYNSNDPKEFIRLHREALESDYVSAHLNEWIDLIFGYKQQGQAAVENVNVFHHLFYEGNVDIYTIEDPLKKNAIIGFINNFGQIPKQLFKKAHPAKKAFNGNLQSLNNNPFFGSKMQNSTSTSNNLSTPPLIFSFNTKQNQTIVANINNSNTSPLTPLLTSMLGNSSSPNAAVYQPVISNDKLIMHNIRSLVQTNHVLKELRGAVGQIIQQEKNILAVEQNKILIPPHFKKYVAWGFADQSLRIGNYESDRASAVFESDLLPCTGEILCCAVANSRTMITGSTNSVVSVWRLKNKLTKIQLLQNLYGHTKAITSLAASSSYGILVSGSRDKTCIVWDLNKLTFVRQLGAEGYIEQNEEIKEKLKYAVCNNKVDLTKKKSLDQSFTTSDDVEKSETHELDEDYQFSSVHSAPISAICINESNGDIATCCSTQIFVWTINGDLLSCIDIFNYQYSNIHQENALFNIVSNSNNAQILCCNFSSYKEWNENNLFIVGCSDGSVKIYTMKYIQIPISEDQSAMNDQVVITNKKYLGKLMKEVKKLTHQNETDKTKIEKSLDASFESISPSEVSEQIEPCSNIKKISLIAIRNSENQYEDDFSDDSSLESKKYTDNSTVETEENLAQVDKNSNKDKNEKNFKAPSIEVLKLSELNLLDSTNVENDLALKPGFQWSRQLILQNELFVNVKEKAAISSIIISKDNKTLFVGDTKGRLFSFVVANINSQAQSPQPKSYEGKFGSVTVSTVDEDEEELEAREAEDSYAENARIIERQLSKSFPFKKKEREFEDPVVLAKRPKGTLIK</sequence>
<dbReference type="FunFam" id="3.30.160.60:FF:001216">
    <property type="entry name" value="Splicing factor 3A subunit 2"/>
    <property type="match status" value="1"/>
</dbReference>
<feature type="region of interest" description="Disordered" evidence="9">
    <location>
        <begin position="966"/>
        <end position="989"/>
    </location>
</feature>
<feature type="domain" description="BEACH-type PH" evidence="12">
    <location>
        <begin position="277"/>
        <end position="388"/>
    </location>
</feature>
<dbReference type="PROSITE" id="PS50294">
    <property type="entry name" value="WD_REPEATS_REGION"/>
    <property type="match status" value="1"/>
</dbReference>
<dbReference type="Pfam" id="PF00400">
    <property type="entry name" value="WD40"/>
    <property type="match status" value="1"/>
</dbReference>
<evidence type="ECO:0000313" key="14">
    <source>
        <dbReference type="Proteomes" id="UP001291623"/>
    </source>
</evidence>
<evidence type="ECO:0000256" key="2">
    <source>
        <dbReference type="ARBA" id="ARBA00022574"/>
    </source>
</evidence>
<dbReference type="Gene3D" id="3.30.160.60">
    <property type="entry name" value="Classic Zinc Finger"/>
    <property type="match status" value="1"/>
</dbReference>
<dbReference type="Proteomes" id="UP001291623">
    <property type="component" value="Unassembled WGS sequence"/>
</dbReference>
<dbReference type="GO" id="GO:0008270">
    <property type="term" value="F:zinc ion binding"/>
    <property type="evidence" value="ECO:0007669"/>
    <property type="project" value="UniProtKB-KW"/>
</dbReference>
<dbReference type="AlphaFoldDB" id="A0AAE1QPS4"/>
<feature type="repeat" description="WD" evidence="8">
    <location>
        <begin position="678"/>
        <end position="719"/>
    </location>
</feature>
<name>A0AAE1QPS4_9SOLA</name>
<dbReference type="InterPro" id="IPR003604">
    <property type="entry name" value="Matrin/U1-like-C_Znf_C2H2"/>
</dbReference>
<keyword evidence="4" id="KW-0677">Repeat</keyword>
<dbReference type="Pfam" id="PF02138">
    <property type="entry name" value="Beach"/>
    <property type="match status" value="1"/>
</dbReference>
<comment type="caution">
    <text evidence="13">The sequence shown here is derived from an EMBL/GenBank/DDBJ whole genome shotgun (WGS) entry which is preliminary data.</text>
</comment>
<keyword evidence="2 8" id="KW-0853">WD repeat</keyword>
<dbReference type="EMBL" id="JAVYJV010000051">
    <property type="protein sequence ID" value="KAK4337141.1"/>
    <property type="molecule type" value="Genomic_DNA"/>
</dbReference>
<reference evidence="13" key="1">
    <citation type="submission" date="2023-12" db="EMBL/GenBank/DDBJ databases">
        <title>Genome assembly of Anisodus tanguticus.</title>
        <authorList>
            <person name="Wang Y.-J."/>
        </authorList>
    </citation>
    <scope>NUCLEOTIDE SEQUENCE</scope>
    <source>
        <strain evidence="13">KB-2021</strain>
        <tissue evidence="13">Leaf</tissue>
    </source>
</reference>
<keyword evidence="6" id="KW-0862">Zinc</keyword>
<dbReference type="InterPro" id="IPR036372">
    <property type="entry name" value="BEACH_dom_sf"/>
</dbReference>
<dbReference type="InterPro" id="IPR000409">
    <property type="entry name" value="BEACH_dom"/>
</dbReference>
<feature type="region of interest" description="Disordered" evidence="9">
    <location>
        <begin position="233"/>
        <end position="253"/>
    </location>
</feature>
<feature type="domain" description="BEACH" evidence="11">
    <location>
        <begin position="154"/>
        <end position="469"/>
    </location>
</feature>
<evidence type="ECO:0000259" key="10">
    <source>
        <dbReference type="PROSITE" id="PS50171"/>
    </source>
</evidence>
<proteinExistence type="predicted"/>
<gene>
    <name evidence="13" type="ORF">RND71_043359</name>
</gene>
<evidence type="ECO:0000256" key="5">
    <source>
        <dbReference type="ARBA" id="ARBA00022771"/>
    </source>
</evidence>
<dbReference type="Pfam" id="PF12874">
    <property type="entry name" value="zf-met"/>
    <property type="match status" value="1"/>
</dbReference>
<evidence type="ECO:0000256" key="7">
    <source>
        <dbReference type="ARBA" id="ARBA00023242"/>
    </source>
</evidence>
<dbReference type="InterPro" id="IPR013087">
    <property type="entry name" value="Znf_C2H2_type"/>
</dbReference>
<dbReference type="InterPro" id="IPR023362">
    <property type="entry name" value="PH-BEACH_dom"/>
</dbReference>
<dbReference type="Gene3D" id="1.10.1540.10">
    <property type="entry name" value="BEACH domain"/>
    <property type="match status" value="1"/>
</dbReference>
<dbReference type="PROSITE" id="PS50082">
    <property type="entry name" value="WD_REPEATS_2"/>
    <property type="match status" value="1"/>
</dbReference>
<dbReference type="Gene3D" id="2.130.10.10">
    <property type="entry name" value="YVTN repeat-like/Quinoprotein amine dehydrogenase"/>
    <property type="match status" value="2"/>
</dbReference>
<evidence type="ECO:0000256" key="9">
    <source>
        <dbReference type="SAM" id="MobiDB-lite"/>
    </source>
</evidence>
<dbReference type="SUPFAM" id="SSF57667">
    <property type="entry name" value="beta-beta-alpha zinc fingers"/>
    <property type="match status" value="1"/>
</dbReference>
<dbReference type="SUPFAM" id="SSF50978">
    <property type="entry name" value="WD40 repeat-like"/>
    <property type="match status" value="1"/>
</dbReference>
<dbReference type="PANTHER" id="PTHR46108:SF4">
    <property type="entry name" value="BLUE CHEESE"/>
    <property type="match status" value="1"/>
</dbReference>
<feature type="compositionally biased region" description="Polar residues" evidence="9">
    <location>
        <begin position="244"/>
        <end position="253"/>
    </location>
</feature>
<evidence type="ECO:0000256" key="3">
    <source>
        <dbReference type="ARBA" id="ARBA00022723"/>
    </source>
</evidence>
<evidence type="ECO:0000256" key="4">
    <source>
        <dbReference type="ARBA" id="ARBA00022737"/>
    </source>
</evidence>
<dbReference type="GO" id="GO:0005634">
    <property type="term" value="C:nucleus"/>
    <property type="evidence" value="ECO:0007669"/>
    <property type="project" value="UniProtKB-SubCell"/>
</dbReference>
<organism evidence="13 14">
    <name type="scientific">Anisodus tanguticus</name>
    <dbReference type="NCBI Taxonomy" id="243964"/>
    <lineage>
        <taxon>Eukaryota</taxon>
        <taxon>Viridiplantae</taxon>
        <taxon>Streptophyta</taxon>
        <taxon>Embryophyta</taxon>
        <taxon>Tracheophyta</taxon>
        <taxon>Spermatophyta</taxon>
        <taxon>Magnoliopsida</taxon>
        <taxon>eudicotyledons</taxon>
        <taxon>Gunneridae</taxon>
        <taxon>Pentapetalae</taxon>
        <taxon>asterids</taxon>
        <taxon>lamiids</taxon>
        <taxon>Solanales</taxon>
        <taxon>Solanaceae</taxon>
        <taxon>Solanoideae</taxon>
        <taxon>Hyoscyameae</taxon>
        <taxon>Anisodus</taxon>
    </lineage>
</organism>
<protein>
    <submittedName>
        <fullName evidence="13">Uncharacterized protein</fullName>
    </submittedName>
</protein>
<dbReference type="SMART" id="SM00451">
    <property type="entry name" value="ZnF_U1"/>
    <property type="match status" value="1"/>
</dbReference>
<dbReference type="PROSITE" id="PS50197">
    <property type="entry name" value="BEACH"/>
    <property type="match status" value="1"/>
</dbReference>
<evidence type="ECO:0000313" key="13">
    <source>
        <dbReference type="EMBL" id="KAK4337141.1"/>
    </source>
</evidence>
<keyword evidence="3" id="KW-0479">Metal-binding</keyword>
<dbReference type="PROSITE" id="PS51783">
    <property type="entry name" value="PH_BEACH"/>
    <property type="match status" value="1"/>
</dbReference>
<feature type="region of interest" description="Disordered" evidence="9">
    <location>
        <begin position="1"/>
        <end position="27"/>
    </location>
</feature>
<evidence type="ECO:0000259" key="12">
    <source>
        <dbReference type="PROSITE" id="PS51783"/>
    </source>
</evidence>
<dbReference type="InterPro" id="IPR015943">
    <property type="entry name" value="WD40/YVTN_repeat-like_dom_sf"/>
</dbReference>